<protein>
    <submittedName>
        <fullName evidence="2">Uncharacterized protein</fullName>
    </submittedName>
</protein>
<comment type="caution">
    <text evidence="2">The sequence shown here is derived from an EMBL/GenBank/DDBJ whole genome shotgun (WGS) entry which is preliminary data.</text>
</comment>
<reference evidence="2 3" key="1">
    <citation type="submission" date="2015-12" db="EMBL/GenBank/DDBJ databases">
        <title>The genome of Folsomia candida.</title>
        <authorList>
            <person name="Faddeeva A."/>
            <person name="Derks M.F."/>
            <person name="Anvar Y."/>
            <person name="Smit S."/>
            <person name="Van Straalen N."/>
            <person name="Roelofs D."/>
        </authorList>
    </citation>
    <scope>NUCLEOTIDE SEQUENCE [LARGE SCALE GENOMIC DNA]</scope>
    <source>
        <strain evidence="2 3">VU population</strain>
        <tissue evidence="2">Whole body</tissue>
    </source>
</reference>
<organism evidence="2 3">
    <name type="scientific">Folsomia candida</name>
    <name type="common">Springtail</name>
    <dbReference type="NCBI Taxonomy" id="158441"/>
    <lineage>
        <taxon>Eukaryota</taxon>
        <taxon>Metazoa</taxon>
        <taxon>Ecdysozoa</taxon>
        <taxon>Arthropoda</taxon>
        <taxon>Hexapoda</taxon>
        <taxon>Collembola</taxon>
        <taxon>Entomobryomorpha</taxon>
        <taxon>Isotomoidea</taxon>
        <taxon>Isotomidae</taxon>
        <taxon>Proisotominae</taxon>
        <taxon>Folsomia</taxon>
    </lineage>
</organism>
<evidence type="ECO:0000313" key="2">
    <source>
        <dbReference type="EMBL" id="OXA40603.1"/>
    </source>
</evidence>
<sequence>MFYFITSAESLLRPTRTATFLGTCSSPSLNILLTDIQLYFVLKMNSRHIFMSFVVVLCHLSNVFCKPIRTSEDVTTTRSIVDVEEFATNNPPQVIHLLGKDEECEENSVASIGVISAGNRDDDIAQVEVEFWPEGDNNSYQPLSLDSTKAPAPPRPELSHQNLQADNLSEQEGGENHVPPFQPVQPPKQQQPEIFKKVIPEYPVKNSFYVPTLQQLKNNSMRNPIPQQVNTLSDLISENDMIPPKSAVITSKALNL</sequence>
<accession>A0A226D624</accession>
<keyword evidence="3" id="KW-1185">Reference proteome</keyword>
<proteinExistence type="predicted"/>
<gene>
    <name evidence="2" type="ORF">Fcan01_24667</name>
</gene>
<name>A0A226D624_FOLCA</name>
<dbReference type="EMBL" id="LNIX01000033">
    <property type="protein sequence ID" value="OXA40603.1"/>
    <property type="molecule type" value="Genomic_DNA"/>
</dbReference>
<evidence type="ECO:0000256" key="1">
    <source>
        <dbReference type="SAM" id="MobiDB-lite"/>
    </source>
</evidence>
<dbReference type="AlphaFoldDB" id="A0A226D624"/>
<evidence type="ECO:0000313" key="3">
    <source>
        <dbReference type="Proteomes" id="UP000198287"/>
    </source>
</evidence>
<dbReference type="Proteomes" id="UP000198287">
    <property type="component" value="Unassembled WGS sequence"/>
</dbReference>
<feature type="compositionally biased region" description="Polar residues" evidence="1">
    <location>
        <begin position="136"/>
        <end position="147"/>
    </location>
</feature>
<feature type="compositionally biased region" description="Polar residues" evidence="1">
    <location>
        <begin position="159"/>
        <end position="170"/>
    </location>
</feature>
<feature type="region of interest" description="Disordered" evidence="1">
    <location>
        <begin position="135"/>
        <end position="190"/>
    </location>
</feature>